<keyword evidence="2" id="KW-1185">Reference proteome</keyword>
<evidence type="ECO:0000313" key="1">
    <source>
        <dbReference type="EMBL" id="KAF7198069.1"/>
    </source>
</evidence>
<proteinExistence type="predicted"/>
<dbReference type="AlphaFoldDB" id="A0A8H6RV73"/>
<protein>
    <recommendedName>
        <fullName evidence="3">Peptidase A1 domain-containing protein</fullName>
    </recommendedName>
</protein>
<feature type="non-terminal residue" evidence="1">
    <location>
        <position position="1"/>
    </location>
</feature>
<name>A0A8H6RV73_9PEZI</name>
<organism evidence="1 2">
    <name type="scientific">Pseudocercospora fuligena</name>
    <dbReference type="NCBI Taxonomy" id="685502"/>
    <lineage>
        <taxon>Eukaryota</taxon>
        <taxon>Fungi</taxon>
        <taxon>Dikarya</taxon>
        <taxon>Ascomycota</taxon>
        <taxon>Pezizomycotina</taxon>
        <taxon>Dothideomycetes</taxon>
        <taxon>Dothideomycetidae</taxon>
        <taxon>Mycosphaerellales</taxon>
        <taxon>Mycosphaerellaceae</taxon>
        <taxon>Pseudocercospora</taxon>
    </lineage>
</organism>
<dbReference type="Gene3D" id="2.40.70.10">
    <property type="entry name" value="Acid Proteases"/>
    <property type="match status" value="1"/>
</dbReference>
<gene>
    <name evidence="1" type="ORF">HII31_00425</name>
</gene>
<dbReference type="OrthoDB" id="4074350at2759"/>
<sequence length="430" mass="47475">MYQELGKDKENVSRNRRRTQDHWVCLSHSNFTLQELNNPSGPGSRKLRFSEQNSAVQDYDAITECYRCDKLARVNMLWFLRSFVALAVIDLVRASNDDVLSLTPSRQWQGNDGKWSTFEIKIGSPVQNKQTVHLLPSTSAHGGSATFVILPQGCQNLTSCASSRGNSFPSNESTTWSLERLRNGGFYQMDLPAESQLGLANNAHYGFDTISLPSPGSVAIQSQLIGGLSTQEHFWLGSLGISPINFNCSDPSREVPNLLRTLKDEGHIGSLSWGYTAGSFPSNSFGSLTLGGYDTSRFDSNTTVTFPFSGNVSRDLILSPAGVDMRYFFPLKRANSSTKYTLGRAFLQAAYLSADYERKEFNLSQARFEAGVEEQIFAIRALDHTAGNTEGRSGLRTRDYVGVACGFGWDGGFVDKEKEETETPECDMGS</sequence>
<dbReference type="SUPFAM" id="SSF50630">
    <property type="entry name" value="Acid proteases"/>
    <property type="match status" value="1"/>
</dbReference>
<dbReference type="InterPro" id="IPR021109">
    <property type="entry name" value="Peptidase_aspartic_dom_sf"/>
</dbReference>
<dbReference type="EMBL" id="JABCIY010000003">
    <property type="protein sequence ID" value="KAF7198069.1"/>
    <property type="molecule type" value="Genomic_DNA"/>
</dbReference>
<dbReference type="Proteomes" id="UP000660729">
    <property type="component" value="Unassembled WGS sequence"/>
</dbReference>
<evidence type="ECO:0008006" key="3">
    <source>
        <dbReference type="Google" id="ProtNLM"/>
    </source>
</evidence>
<accession>A0A8H6RV73</accession>
<comment type="caution">
    <text evidence="1">The sequence shown here is derived from an EMBL/GenBank/DDBJ whole genome shotgun (WGS) entry which is preliminary data.</text>
</comment>
<reference evidence="1" key="1">
    <citation type="submission" date="2020-04" db="EMBL/GenBank/DDBJ databases">
        <title>Draft genome resource of the tomato pathogen Pseudocercospora fuligena.</title>
        <authorList>
            <person name="Zaccaron A."/>
        </authorList>
    </citation>
    <scope>NUCLEOTIDE SEQUENCE</scope>
    <source>
        <strain evidence="1">PF001</strain>
    </source>
</reference>
<evidence type="ECO:0000313" key="2">
    <source>
        <dbReference type="Proteomes" id="UP000660729"/>
    </source>
</evidence>